<gene>
    <name evidence="1" type="primary">Acey_s0032.g2564</name>
    <name evidence="1" type="ORF">Y032_0032g2564</name>
</gene>
<comment type="caution">
    <text evidence="1">The sequence shown here is derived from an EMBL/GenBank/DDBJ whole genome shotgun (WGS) entry which is preliminary data.</text>
</comment>
<evidence type="ECO:0000313" key="1">
    <source>
        <dbReference type="EMBL" id="EYC16910.1"/>
    </source>
</evidence>
<evidence type="ECO:0000313" key="2">
    <source>
        <dbReference type="Proteomes" id="UP000024635"/>
    </source>
</evidence>
<dbReference type="EMBL" id="JARK01001368">
    <property type="protein sequence ID" value="EYC16910.1"/>
    <property type="molecule type" value="Genomic_DNA"/>
</dbReference>
<sequence>MRACKMPHKWISNLTCTKAPEKDPTQKRRVPLFRARTCQILCLWKKSLARIVDNITQMPMLFGSDQMVDFQLKYGASKKLGATAPELLHGPNS</sequence>
<reference evidence="2" key="1">
    <citation type="journal article" date="2015" name="Nat. Genet.">
        <title>The genome and transcriptome of the zoonotic hookworm Ancylostoma ceylanicum identify infection-specific gene families.</title>
        <authorList>
            <person name="Schwarz E.M."/>
            <person name="Hu Y."/>
            <person name="Antoshechkin I."/>
            <person name="Miller M.M."/>
            <person name="Sternberg P.W."/>
            <person name="Aroian R.V."/>
        </authorList>
    </citation>
    <scope>NUCLEOTIDE SEQUENCE</scope>
    <source>
        <strain evidence="2">HY135</strain>
    </source>
</reference>
<name>A0A016UNY6_9BILA</name>
<dbReference type="Proteomes" id="UP000024635">
    <property type="component" value="Unassembled WGS sequence"/>
</dbReference>
<proteinExistence type="predicted"/>
<organism evidence="1 2">
    <name type="scientific">Ancylostoma ceylanicum</name>
    <dbReference type="NCBI Taxonomy" id="53326"/>
    <lineage>
        <taxon>Eukaryota</taxon>
        <taxon>Metazoa</taxon>
        <taxon>Ecdysozoa</taxon>
        <taxon>Nematoda</taxon>
        <taxon>Chromadorea</taxon>
        <taxon>Rhabditida</taxon>
        <taxon>Rhabditina</taxon>
        <taxon>Rhabditomorpha</taxon>
        <taxon>Strongyloidea</taxon>
        <taxon>Ancylostomatidae</taxon>
        <taxon>Ancylostomatinae</taxon>
        <taxon>Ancylostoma</taxon>
    </lineage>
</organism>
<accession>A0A016UNY6</accession>
<protein>
    <submittedName>
        <fullName evidence="1">Uncharacterized protein</fullName>
    </submittedName>
</protein>
<keyword evidence="2" id="KW-1185">Reference proteome</keyword>
<dbReference type="AlphaFoldDB" id="A0A016UNY6"/>